<keyword evidence="2" id="KW-0378">Hydrolase</keyword>
<organism evidence="2 3">
    <name type="scientific">Psychroserpens luteus</name>
    <dbReference type="NCBI Taxonomy" id="1434066"/>
    <lineage>
        <taxon>Bacteria</taxon>
        <taxon>Pseudomonadati</taxon>
        <taxon>Bacteroidota</taxon>
        <taxon>Flavobacteriia</taxon>
        <taxon>Flavobacteriales</taxon>
        <taxon>Flavobacteriaceae</taxon>
        <taxon>Psychroserpens</taxon>
    </lineage>
</organism>
<evidence type="ECO:0000313" key="3">
    <source>
        <dbReference type="Proteomes" id="UP001597548"/>
    </source>
</evidence>
<dbReference type="EMBL" id="JBHUOS010000010">
    <property type="protein sequence ID" value="MFD2916739.1"/>
    <property type="molecule type" value="Genomic_DNA"/>
</dbReference>
<dbReference type="GO" id="GO:0006508">
    <property type="term" value="P:proteolysis"/>
    <property type="evidence" value="ECO:0007669"/>
    <property type="project" value="UniProtKB-KW"/>
</dbReference>
<name>A0ABW5ZUL4_9FLAO</name>
<reference evidence="3" key="1">
    <citation type="journal article" date="2019" name="Int. J. Syst. Evol. Microbiol.">
        <title>The Global Catalogue of Microorganisms (GCM) 10K type strain sequencing project: providing services to taxonomists for standard genome sequencing and annotation.</title>
        <authorList>
            <consortium name="The Broad Institute Genomics Platform"/>
            <consortium name="The Broad Institute Genome Sequencing Center for Infectious Disease"/>
            <person name="Wu L."/>
            <person name="Ma J."/>
        </authorList>
    </citation>
    <scope>NUCLEOTIDE SEQUENCE [LARGE SCALE GENOMIC DNA]</scope>
    <source>
        <strain evidence="3">KCTC 32514</strain>
    </source>
</reference>
<dbReference type="SUPFAM" id="SSF50630">
    <property type="entry name" value="Acid proteases"/>
    <property type="match status" value="1"/>
</dbReference>
<dbReference type="InterPro" id="IPR021109">
    <property type="entry name" value="Peptidase_aspartic_dom_sf"/>
</dbReference>
<dbReference type="PANTHER" id="PTHR38037:SF2">
    <property type="entry name" value="ATP-DEPENDENT ZINC PROTEASE DOMAIN-CONTAINING PROTEIN-RELATED"/>
    <property type="match status" value="1"/>
</dbReference>
<sequence length="144" mass="16808">MPKKTIGRIDKADFPTLDLFDIDIKIDTGAYTSSMHCHKVVEEDNLLKCLFFDKEHPNYNKKIIVFKNYSTTKVKSSNGIVQSRYIVKTTIILFEKKYKIDLTLSTRHEMKYPILIGRKFLSKKFVVDINLKDLSYGKKVLPKQ</sequence>
<feature type="domain" description="Retropepsin-like aspartic endopeptidase" evidence="1">
    <location>
        <begin position="7"/>
        <end position="132"/>
    </location>
</feature>
<dbReference type="Gene3D" id="2.40.70.10">
    <property type="entry name" value="Acid Proteases"/>
    <property type="match status" value="1"/>
</dbReference>
<evidence type="ECO:0000259" key="1">
    <source>
        <dbReference type="Pfam" id="PF05618"/>
    </source>
</evidence>
<dbReference type="GO" id="GO:0008233">
    <property type="term" value="F:peptidase activity"/>
    <property type="evidence" value="ECO:0007669"/>
    <property type="project" value="UniProtKB-KW"/>
</dbReference>
<dbReference type="Pfam" id="PF05618">
    <property type="entry name" value="Zn_protease"/>
    <property type="match status" value="1"/>
</dbReference>
<gene>
    <name evidence="2" type="ORF">ACFS29_13875</name>
</gene>
<dbReference type="RefSeq" id="WP_194506399.1">
    <property type="nucleotide sequence ID" value="NZ_JADILU010000001.1"/>
</dbReference>
<dbReference type="InterPro" id="IPR008503">
    <property type="entry name" value="Asp_endopeptidase"/>
</dbReference>
<proteinExistence type="predicted"/>
<dbReference type="PANTHER" id="PTHR38037">
    <property type="entry name" value="ZN_PROTEASE DOMAIN-CONTAINING PROTEIN"/>
    <property type="match status" value="1"/>
</dbReference>
<protein>
    <submittedName>
        <fullName evidence="2">ATP-dependent zinc protease</fullName>
    </submittedName>
</protein>
<keyword evidence="2" id="KW-0645">Protease</keyword>
<keyword evidence="3" id="KW-1185">Reference proteome</keyword>
<accession>A0ABW5ZUL4</accession>
<evidence type="ECO:0000313" key="2">
    <source>
        <dbReference type="EMBL" id="MFD2916739.1"/>
    </source>
</evidence>
<comment type="caution">
    <text evidence="2">The sequence shown here is derived from an EMBL/GenBank/DDBJ whole genome shotgun (WGS) entry which is preliminary data.</text>
</comment>
<dbReference type="Proteomes" id="UP001597548">
    <property type="component" value="Unassembled WGS sequence"/>
</dbReference>